<evidence type="ECO:0000259" key="7">
    <source>
        <dbReference type="Pfam" id="PF23892"/>
    </source>
</evidence>
<dbReference type="PROSITE" id="PS50005">
    <property type="entry name" value="TPR"/>
    <property type="match status" value="1"/>
</dbReference>
<dbReference type="PANTHER" id="PTHR47870:SF1">
    <property type="entry name" value="CYTOCHROME C-TYPE BIOGENESIS PROTEIN CCMH"/>
    <property type="match status" value="1"/>
</dbReference>
<evidence type="ECO:0000256" key="4">
    <source>
        <dbReference type="ARBA" id="ARBA00022803"/>
    </source>
</evidence>
<feature type="domain" description="Cytochrome c-type biogenesis protein H Ig-like" evidence="7">
    <location>
        <begin position="304"/>
        <end position="408"/>
    </location>
</feature>
<dbReference type="InterPro" id="IPR051263">
    <property type="entry name" value="C-type_cytochrome_biogenesis"/>
</dbReference>
<dbReference type="InterPro" id="IPR011990">
    <property type="entry name" value="TPR-like_helical_dom_sf"/>
</dbReference>
<keyword evidence="2" id="KW-0677">Repeat</keyword>
<dbReference type="InterPro" id="IPR017560">
    <property type="entry name" value="Cyt_c_biogenesis_CcmI"/>
</dbReference>
<dbReference type="PANTHER" id="PTHR47870">
    <property type="entry name" value="CYTOCHROME C-TYPE BIOGENESIS PROTEIN CCMH"/>
    <property type="match status" value="1"/>
</dbReference>
<dbReference type="InterPro" id="IPR056412">
    <property type="entry name" value="Ig_CycH"/>
</dbReference>
<dbReference type="Pfam" id="PF23892">
    <property type="entry name" value="Ig_CycH"/>
    <property type="match status" value="1"/>
</dbReference>
<evidence type="ECO:0000256" key="3">
    <source>
        <dbReference type="ARBA" id="ARBA00022748"/>
    </source>
</evidence>
<evidence type="ECO:0000256" key="1">
    <source>
        <dbReference type="ARBA" id="ARBA00004196"/>
    </source>
</evidence>
<keyword evidence="6" id="KW-1133">Transmembrane helix</keyword>
<reference evidence="9 10" key="1">
    <citation type="journal article" date="2022" name="Environ. Microbiol. Rep.">
        <title>Eco-phylogenetic analyses reveal divergent evolution of vitamin B12 metabolism in the marine bacterial family 'Psychromonadaceae'.</title>
        <authorList>
            <person name="Jin X."/>
            <person name="Yang Y."/>
            <person name="Cao H."/>
            <person name="Gao B."/>
            <person name="Zhao Z."/>
        </authorList>
    </citation>
    <scope>NUCLEOTIDE SEQUENCE [LARGE SCALE GENOMIC DNA]</scope>
    <source>
        <strain evidence="9 10">MKS20</strain>
    </source>
</reference>
<accession>A0ABS8WD92</accession>
<evidence type="ECO:0000256" key="2">
    <source>
        <dbReference type="ARBA" id="ARBA00022737"/>
    </source>
</evidence>
<feature type="transmembrane region" description="Helical" evidence="6">
    <location>
        <begin position="88"/>
        <end position="108"/>
    </location>
</feature>
<dbReference type="Pfam" id="PF23914">
    <property type="entry name" value="TPR_CcmH_CycH"/>
    <property type="match status" value="1"/>
</dbReference>
<dbReference type="RefSeq" id="WP_233052994.1">
    <property type="nucleotide sequence ID" value="NZ_JAIMJA010000011.1"/>
</dbReference>
<dbReference type="InterPro" id="IPR019734">
    <property type="entry name" value="TPR_rpt"/>
</dbReference>
<keyword evidence="10" id="KW-1185">Reference proteome</keyword>
<dbReference type="InterPro" id="IPR056413">
    <property type="entry name" value="TPR_CcmH_CycH"/>
</dbReference>
<keyword evidence="3" id="KW-0201">Cytochrome c-type biogenesis</keyword>
<evidence type="ECO:0000256" key="6">
    <source>
        <dbReference type="SAM" id="Phobius"/>
    </source>
</evidence>
<comment type="subcellular location">
    <subcellularLocation>
        <location evidence="1">Cell envelope</location>
    </subcellularLocation>
</comment>
<dbReference type="NCBIfam" id="TIGR03142">
    <property type="entry name" value="cytochro_ccmI"/>
    <property type="match status" value="1"/>
</dbReference>
<evidence type="ECO:0000313" key="10">
    <source>
        <dbReference type="Proteomes" id="UP001201273"/>
    </source>
</evidence>
<comment type="caution">
    <text evidence="9">The sequence shown here is derived from an EMBL/GenBank/DDBJ whole genome shotgun (WGS) entry which is preliminary data.</text>
</comment>
<protein>
    <submittedName>
        <fullName evidence="9">C-type cytochrome biogenesis protein CcmI</fullName>
    </submittedName>
</protein>
<dbReference type="SUPFAM" id="SSF48452">
    <property type="entry name" value="TPR-like"/>
    <property type="match status" value="1"/>
</dbReference>
<dbReference type="EMBL" id="JAIMJA010000011">
    <property type="protein sequence ID" value="MCE2595519.1"/>
    <property type="molecule type" value="Genomic_DNA"/>
</dbReference>
<gene>
    <name evidence="9" type="primary">ccmI</name>
    <name evidence="9" type="ORF">K6Y31_11885</name>
</gene>
<proteinExistence type="predicted"/>
<name>A0ABS8WD92_9GAMM</name>
<feature type="repeat" description="TPR" evidence="5">
    <location>
        <begin position="164"/>
        <end position="197"/>
    </location>
</feature>
<sequence length="411" mass="45602">MLLFWLLCILLLVIASLALIVPVLKNRQVIEADRDSLNKTLYKGRVKEIEQDVEQGLVAEQAAVLTELQQNLLEDVVEVKSSAQRINLPLLLVPGILLFFAISIGLYLQYGAGQQVSHWQSVMTNYENLQRKMTMTDGQPPSKQEVDDFMLALRSHLANQPSDTQGWLMLGRLAFALRDGQLAQDALHKAYKLSPTDSDVRVAYAQALLQSEDALKIKQAENLIIATVGLEPKNIQALSVYAFMALQQEDFASAIERWRNMLPLLAPSSERYSMVESSIAYAEQQLAKVNEAKQNPVADSMSYQVKVTLSDQVDLPDTGYLFVFAQMVNGPKMPLAAKKLPLSEFPATVTLSDADAMMPELKLSQQAEFIIKARISIDENVAVAAGEWEGESSVIKSGQQDVIEIAIDHKI</sequence>
<organism evidence="9 10">
    <name type="scientific">Motilimonas cestriensis</name>
    <dbReference type="NCBI Taxonomy" id="2742685"/>
    <lineage>
        <taxon>Bacteria</taxon>
        <taxon>Pseudomonadati</taxon>
        <taxon>Pseudomonadota</taxon>
        <taxon>Gammaproteobacteria</taxon>
        <taxon>Alteromonadales</taxon>
        <taxon>Alteromonadales genera incertae sedis</taxon>
        <taxon>Motilimonas</taxon>
    </lineage>
</organism>
<keyword evidence="6" id="KW-0812">Transmembrane</keyword>
<dbReference type="Proteomes" id="UP001201273">
    <property type="component" value="Unassembled WGS sequence"/>
</dbReference>
<keyword evidence="6" id="KW-0472">Membrane</keyword>
<evidence type="ECO:0000259" key="8">
    <source>
        <dbReference type="Pfam" id="PF23914"/>
    </source>
</evidence>
<dbReference type="Gene3D" id="1.25.40.10">
    <property type="entry name" value="Tetratricopeptide repeat domain"/>
    <property type="match status" value="1"/>
</dbReference>
<evidence type="ECO:0000313" key="9">
    <source>
        <dbReference type="EMBL" id="MCE2595519.1"/>
    </source>
</evidence>
<evidence type="ECO:0000256" key="5">
    <source>
        <dbReference type="PROSITE-ProRule" id="PRU00339"/>
    </source>
</evidence>
<feature type="domain" description="Cytochrome c-type biogenesis protein H TPR" evidence="8">
    <location>
        <begin position="115"/>
        <end position="272"/>
    </location>
</feature>
<keyword evidence="4 5" id="KW-0802">TPR repeat</keyword>